<keyword evidence="1" id="KW-1133">Transmembrane helix</keyword>
<dbReference type="Pfam" id="PF11139">
    <property type="entry name" value="SfLAP"/>
    <property type="match status" value="1"/>
</dbReference>
<keyword evidence="1" id="KW-0812">Transmembrane</keyword>
<dbReference type="EMBL" id="JBHSAY010000009">
    <property type="protein sequence ID" value="MFC4132347.1"/>
    <property type="molecule type" value="Genomic_DNA"/>
</dbReference>
<feature type="transmembrane region" description="Helical" evidence="1">
    <location>
        <begin position="135"/>
        <end position="151"/>
    </location>
</feature>
<keyword evidence="3" id="KW-1185">Reference proteome</keyword>
<feature type="transmembrane region" description="Helical" evidence="1">
    <location>
        <begin position="39"/>
        <end position="60"/>
    </location>
</feature>
<dbReference type="Proteomes" id="UP001595816">
    <property type="component" value="Unassembled WGS sequence"/>
</dbReference>
<feature type="transmembrane region" description="Helical" evidence="1">
    <location>
        <begin position="12"/>
        <end position="32"/>
    </location>
</feature>
<feature type="transmembrane region" description="Helical" evidence="1">
    <location>
        <begin position="201"/>
        <end position="221"/>
    </location>
</feature>
<organism evidence="2 3">
    <name type="scientific">Hamadaea flava</name>
    <dbReference type="NCBI Taxonomy" id="1742688"/>
    <lineage>
        <taxon>Bacteria</taxon>
        <taxon>Bacillati</taxon>
        <taxon>Actinomycetota</taxon>
        <taxon>Actinomycetes</taxon>
        <taxon>Micromonosporales</taxon>
        <taxon>Micromonosporaceae</taxon>
        <taxon>Hamadaea</taxon>
    </lineage>
</organism>
<protein>
    <submittedName>
        <fullName evidence="2">GAP family protein</fullName>
    </submittedName>
</protein>
<name>A0ABV8LMW3_9ACTN</name>
<reference evidence="3" key="1">
    <citation type="journal article" date="2019" name="Int. J. Syst. Evol. Microbiol.">
        <title>The Global Catalogue of Microorganisms (GCM) 10K type strain sequencing project: providing services to taxonomists for standard genome sequencing and annotation.</title>
        <authorList>
            <consortium name="The Broad Institute Genomics Platform"/>
            <consortium name="The Broad Institute Genome Sequencing Center for Infectious Disease"/>
            <person name="Wu L."/>
            <person name="Ma J."/>
        </authorList>
    </citation>
    <scope>NUCLEOTIDE SEQUENCE [LARGE SCALE GENOMIC DNA]</scope>
    <source>
        <strain evidence="3">CGMCC 4.7289</strain>
    </source>
</reference>
<proteinExistence type="predicted"/>
<keyword evidence="1" id="KW-0472">Membrane</keyword>
<evidence type="ECO:0000313" key="2">
    <source>
        <dbReference type="EMBL" id="MFC4132347.1"/>
    </source>
</evidence>
<comment type="caution">
    <text evidence="2">The sequence shown here is derived from an EMBL/GenBank/DDBJ whole genome shotgun (WGS) entry which is preliminary data.</text>
</comment>
<dbReference type="RefSeq" id="WP_253753413.1">
    <property type="nucleotide sequence ID" value="NZ_JAMZDZ010000001.1"/>
</dbReference>
<sequence>MGEVVGDLLPLALGVAISPVPIIAVILMLFAPRAGGASFGFLLGWLLGIVVATVVFRWLATASDLDADSGGSTGAAWVKLLLGVVMLLLAVNQWRSRPAPGTRAELPKWMAAIDEFTAAKALGLGFALSAINPKNLAMCAAAGVAIGAAALSGGQQAVAVVVFTIIAGCTVAVPVLAYAVARSRMRAPLDRLKVWLQENNATVMFVLLLVIGVVLVGKGIAGAF</sequence>
<feature type="transmembrane region" description="Helical" evidence="1">
    <location>
        <begin position="157"/>
        <end position="180"/>
    </location>
</feature>
<evidence type="ECO:0000313" key="3">
    <source>
        <dbReference type="Proteomes" id="UP001595816"/>
    </source>
</evidence>
<accession>A0ABV8LMW3</accession>
<gene>
    <name evidence="2" type="ORF">ACFOZ4_17205</name>
</gene>
<feature type="transmembrane region" description="Helical" evidence="1">
    <location>
        <begin position="72"/>
        <end position="91"/>
    </location>
</feature>
<evidence type="ECO:0000256" key="1">
    <source>
        <dbReference type="SAM" id="Phobius"/>
    </source>
</evidence>
<dbReference type="InterPro" id="IPR021315">
    <property type="entry name" value="Gap/Sap"/>
</dbReference>